<proteinExistence type="predicted"/>
<dbReference type="PANTHER" id="PTHR33244:SF3">
    <property type="entry name" value="PEPTIDASE A2 DOMAIN-CONTAINING PROTEIN"/>
    <property type="match status" value="1"/>
</dbReference>
<dbReference type="AlphaFoldDB" id="A0AAD1W019"/>
<evidence type="ECO:0000313" key="3">
    <source>
        <dbReference type="Proteomes" id="UP001295444"/>
    </source>
</evidence>
<reference evidence="2" key="1">
    <citation type="submission" date="2022-03" db="EMBL/GenBank/DDBJ databases">
        <authorList>
            <person name="Alioto T."/>
            <person name="Alioto T."/>
            <person name="Gomez Garrido J."/>
        </authorList>
    </citation>
    <scope>NUCLEOTIDE SEQUENCE</scope>
</reference>
<sequence>MASSCITKNTPPLDLESGNVSGNWAKWSDQQKAAYFISVGHTGCDVCRAWCASGHITAEGKKKTEAESSGQYVHLGLLNNRATPLEVLCSPEPRWPFFQRNFSHRVLHMNLLQLNETKTFKNKSDITTNQPNRFAPLTLGQAVRHKINGKKWEPARIVRVSESPRSNVIENPRGQELRRNRWHLRTDFSSSATHNSNDDEIPSTPVIESKLDSHTACNTEPNDTEGTMEFPDASNVEESLNAHSDTRDTHSSYGHKRKPKI</sequence>
<dbReference type="PANTHER" id="PTHR33244">
    <property type="entry name" value="INTEGRASE CATALYTIC DOMAIN-CONTAINING PROTEIN-RELATED"/>
    <property type="match status" value="1"/>
</dbReference>
<name>A0AAD1W019_PELCU</name>
<feature type="compositionally biased region" description="Polar residues" evidence="1">
    <location>
        <begin position="215"/>
        <end position="225"/>
    </location>
</feature>
<accession>A0AAD1W019</accession>
<evidence type="ECO:0000313" key="2">
    <source>
        <dbReference type="EMBL" id="CAH2275479.1"/>
    </source>
</evidence>
<keyword evidence="3" id="KW-1185">Reference proteome</keyword>
<gene>
    <name evidence="2" type="ORF">PECUL_23A043239</name>
</gene>
<organism evidence="2 3">
    <name type="scientific">Pelobates cultripes</name>
    <name type="common">Western spadefoot toad</name>
    <dbReference type="NCBI Taxonomy" id="61616"/>
    <lineage>
        <taxon>Eukaryota</taxon>
        <taxon>Metazoa</taxon>
        <taxon>Chordata</taxon>
        <taxon>Craniata</taxon>
        <taxon>Vertebrata</taxon>
        <taxon>Euteleostomi</taxon>
        <taxon>Amphibia</taxon>
        <taxon>Batrachia</taxon>
        <taxon>Anura</taxon>
        <taxon>Pelobatoidea</taxon>
        <taxon>Pelobatidae</taxon>
        <taxon>Pelobates</taxon>
    </lineage>
</organism>
<feature type="region of interest" description="Disordered" evidence="1">
    <location>
        <begin position="213"/>
        <end position="261"/>
    </location>
</feature>
<protein>
    <submittedName>
        <fullName evidence="2">Uncharacterized protein</fullName>
    </submittedName>
</protein>
<evidence type="ECO:0000256" key="1">
    <source>
        <dbReference type="SAM" id="MobiDB-lite"/>
    </source>
</evidence>
<dbReference type="EMBL" id="OW240914">
    <property type="protein sequence ID" value="CAH2275479.1"/>
    <property type="molecule type" value="Genomic_DNA"/>
</dbReference>
<dbReference type="Proteomes" id="UP001295444">
    <property type="component" value="Chromosome 03"/>
</dbReference>